<keyword evidence="1" id="KW-0560">Oxidoreductase</keyword>
<dbReference type="SUPFAM" id="SSF51735">
    <property type="entry name" value="NAD(P)-binding Rossmann-fold domains"/>
    <property type="match status" value="1"/>
</dbReference>
<dbReference type="CDD" id="cd05288">
    <property type="entry name" value="PGDH"/>
    <property type="match status" value="1"/>
</dbReference>
<dbReference type="InterPro" id="IPR020843">
    <property type="entry name" value="ER"/>
</dbReference>
<evidence type="ECO:0000256" key="1">
    <source>
        <dbReference type="ARBA" id="ARBA00023002"/>
    </source>
</evidence>
<dbReference type="SMART" id="SM00829">
    <property type="entry name" value="PKS_ER"/>
    <property type="match status" value="1"/>
</dbReference>
<name>A0A9P4MNA1_9PLEO</name>
<dbReference type="InterPro" id="IPR045010">
    <property type="entry name" value="MDR_fam"/>
</dbReference>
<dbReference type="Proteomes" id="UP000799536">
    <property type="component" value="Unassembled WGS sequence"/>
</dbReference>
<sequence length="350" mass="37994">MSTYTSVHLRERPSDAIIPGKTFYTQKSNPIPSASSLKDGQVLVQTLYLSLDPAMRGWLNPTRSYIPPVAIDAVMRGYGIGRIVASKSPTFPIGTLASGMVGWAEYAVLKEKDLEVLELPKGAVPTDVLGVLGMTGLTAYFGILDVGRVKKGDFVVVSGAAGATGSVVGQICKIRGCRVLGIAGSEDKCAWLRDELGFDDALSYKDPKFAEKFRLATKGLIDVYFDNVGGEILELALARAKPHARFVMCGAISQYNAKNPIGPKNYLMIISMRIRMEGFIVTDYTEKFPEAKKQLAQWLSEGKIKRKETIVKGGLERAEQALVDLYNGVNTGKLLVEVAKPEEAGLKAKL</sequence>
<protein>
    <submittedName>
        <fullName evidence="3">NAD(P)-binding protein</fullName>
    </submittedName>
</protein>
<dbReference type="Gene3D" id="3.90.180.10">
    <property type="entry name" value="Medium-chain alcohol dehydrogenases, catalytic domain"/>
    <property type="match status" value="1"/>
</dbReference>
<dbReference type="SUPFAM" id="SSF50129">
    <property type="entry name" value="GroES-like"/>
    <property type="match status" value="1"/>
</dbReference>
<dbReference type="InterPro" id="IPR013149">
    <property type="entry name" value="ADH-like_C"/>
</dbReference>
<feature type="domain" description="Enoyl reductase (ER)" evidence="2">
    <location>
        <begin position="20"/>
        <end position="336"/>
    </location>
</feature>
<dbReference type="Gene3D" id="3.40.50.720">
    <property type="entry name" value="NAD(P)-binding Rossmann-like Domain"/>
    <property type="match status" value="1"/>
</dbReference>
<evidence type="ECO:0000313" key="3">
    <source>
        <dbReference type="EMBL" id="KAF2196896.1"/>
    </source>
</evidence>
<keyword evidence="4" id="KW-1185">Reference proteome</keyword>
<dbReference type="InterPro" id="IPR011032">
    <property type="entry name" value="GroES-like_sf"/>
</dbReference>
<dbReference type="EMBL" id="ML994307">
    <property type="protein sequence ID" value="KAF2196896.1"/>
    <property type="molecule type" value="Genomic_DNA"/>
</dbReference>
<organism evidence="3 4">
    <name type="scientific">Delitschia confertaspora ATCC 74209</name>
    <dbReference type="NCBI Taxonomy" id="1513339"/>
    <lineage>
        <taxon>Eukaryota</taxon>
        <taxon>Fungi</taxon>
        <taxon>Dikarya</taxon>
        <taxon>Ascomycota</taxon>
        <taxon>Pezizomycotina</taxon>
        <taxon>Dothideomycetes</taxon>
        <taxon>Pleosporomycetidae</taxon>
        <taxon>Pleosporales</taxon>
        <taxon>Delitschiaceae</taxon>
        <taxon>Delitschia</taxon>
    </lineage>
</organism>
<dbReference type="Pfam" id="PF16884">
    <property type="entry name" value="ADH_N_2"/>
    <property type="match status" value="1"/>
</dbReference>
<proteinExistence type="predicted"/>
<dbReference type="InterPro" id="IPR041694">
    <property type="entry name" value="ADH_N_2"/>
</dbReference>
<dbReference type="AlphaFoldDB" id="A0A9P4MNA1"/>
<dbReference type="FunFam" id="3.40.50.720:FF:000121">
    <property type="entry name" value="Prostaglandin reductase 2"/>
    <property type="match status" value="1"/>
</dbReference>
<evidence type="ECO:0000313" key="4">
    <source>
        <dbReference type="Proteomes" id="UP000799536"/>
    </source>
</evidence>
<dbReference type="GO" id="GO:0016628">
    <property type="term" value="F:oxidoreductase activity, acting on the CH-CH group of donors, NAD or NADP as acceptor"/>
    <property type="evidence" value="ECO:0007669"/>
    <property type="project" value="InterPro"/>
</dbReference>
<dbReference type="InterPro" id="IPR036291">
    <property type="entry name" value="NAD(P)-bd_dom_sf"/>
</dbReference>
<gene>
    <name evidence="3" type="ORF">GQ43DRAFT_484574</name>
</gene>
<dbReference type="Pfam" id="PF00107">
    <property type="entry name" value="ADH_zinc_N"/>
    <property type="match status" value="1"/>
</dbReference>
<dbReference type="OrthoDB" id="809632at2759"/>
<comment type="caution">
    <text evidence="3">The sequence shown here is derived from an EMBL/GenBank/DDBJ whole genome shotgun (WGS) entry which is preliminary data.</text>
</comment>
<reference evidence="3" key="1">
    <citation type="journal article" date="2020" name="Stud. Mycol.">
        <title>101 Dothideomycetes genomes: a test case for predicting lifestyles and emergence of pathogens.</title>
        <authorList>
            <person name="Haridas S."/>
            <person name="Albert R."/>
            <person name="Binder M."/>
            <person name="Bloem J."/>
            <person name="Labutti K."/>
            <person name="Salamov A."/>
            <person name="Andreopoulos B."/>
            <person name="Baker S."/>
            <person name="Barry K."/>
            <person name="Bills G."/>
            <person name="Bluhm B."/>
            <person name="Cannon C."/>
            <person name="Castanera R."/>
            <person name="Culley D."/>
            <person name="Daum C."/>
            <person name="Ezra D."/>
            <person name="Gonzalez J."/>
            <person name="Henrissat B."/>
            <person name="Kuo A."/>
            <person name="Liang C."/>
            <person name="Lipzen A."/>
            <person name="Lutzoni F."/>
            <person name="Magnuson J."/>
            <person name="Mondo S."/>
            <person name="Nolan M."/>
            <person name="Ohm R."/>
            <person name="Pangilinan J."/>
            <person name="Park H.-J."/>
            <person name="Ramirez L."/>
            <person name="Alfaro M."/>
            <person name="Sun H."/>
            <person name="Tritt A."/>
            <person name="Yoshinaga Y."/>
            <person name="Zwiers L.-H."/>
            <person name="Turgeon B."/>
            <person name="Goodwin S."/>
            <person name="Spatafora J."/>
            <person name="Crous P."/>
            <person name="Grigoriev I."/>
        </authorList>
    </citation>
    <scope>NUCLEOTIDE SEQUENCE</scope>
    <source>
        <strain evidence="3">ATCC 74209</strain>
    </source>
</reference>
<evidence type="ECO:0000259" key="2">
    <source>
        <dbReference type="SMART" id="SM00829"/>
    </source>
</evidence>
<dbReference type="PANTHER" id="PTHR43205:SF42">
    <property type="entry name" value="ALCOHOL DEHYDROGENASE, ZINC-CONTAINING (AFU_ORTHOLOGUE AFUA_7G04530)"/>
    <property type="match status" value="1"/>
</dbReference>
<accession>A0A9P4MNA1</accession>
<dbReference type="PANTHER" id="PTHR43205">
    <property type="entry name" value="PROSTAGLANDIN REDUCTASE"/>
    <property type="match status" value="1"/>
</dbReference>